<keyword evidence="5" id="KW-1185">Reference proteome</keyword>
<keyword evidence="1" id="KW-0547">Nucleotide-binding</keyword>
<evidence type="ECO:0000313" key="4">
    <source>
        <dbReference type="EMBL" id="SFQ68913.1"/>
    </source>
</evidence>
<evidence type="ECO:0000313" key="5">
    <source>
        <dbReference type="Proteomes" id="UP000198727"/>
    </source>
</evidence>
<name>A0A1I6AJU9_9PSEU</name>
<feature type="domain" description="Orc1-like AAA ATPase" evidence="3">
    <location>
        <begin position="21"/>
        <end position="189"/>
    </location>
</feature>
<keyword evidence="2" id="KW-0067">ATP-binding</keyword>
<evidence type="ECO:0000256" key="1">
    <source>
        <dbReference type="ARBA" id="ARBA00022741"/>
    </source>
</evidence>
<dbReference type="Proteomes" id="UP000198727">
    <property type="component" value="Unassembled WGS sequence"/>
</dbReference>
<dbReference type="SUPFAM" id="SSF52540">
    <property type="entry name" value="P-loop containing nucleoside triphosphate hydrolases"/>
    <property type="match status" value="1"/>
</dbReference>
<dbReference type="Pfam" id="PF13191">
    <property type="entry name" value="AAA_16"/>
    <property type="match status" value="1"/>
</dbReference>
<dbReference type="EMBL" id="FOWW01000013">
    <property type="protein sequence ID" value="SFQ68913.1"/>
    <property type="molecule type" value="Genomic_DNA"/>
</dbReference>
<gene>
    <name evidence="4" type="ORF">SAMN05421810_11311</name>
</gene>
<evidence type="ECO:0000256" key="2">
    <source>
        <dbReference type="ARBA" id="ARBA00022840"/>
    </source>
</evidence>
<evidence type="ECO:0000259" key="3">
    <source>
        <dbReference type="Pfam" id="PF13191"/>
    </source>
</evidence>
<proteinExistence type="predicted"/>
<dbReference type="InterPro" id="IPR027417">
    <property type="entry name" value="P-loop_NTPase"/>
</dbReference>
<dbReference type="OrthoDB" id="134712at2"/>
<dbReference type="RefSeq" id="WP_092536152.1">
    <property type="nucleotide sequence ID" value="NZ_FOWW01000013.1"/>
</dbReference>
<organism evidence="4 5">
    <name type="scientific">Amycolatopsis arida</name>
    <dbReference type="NCBI Taxonomy" id="587909"/>
    <lineage>
        <taxon>Bacteria</taxon>
        <taxon>Bacillati</taxon>
        <taxon>Actinomycetota</taxon>
        <taxon>Actinomycetes</taxon>
        <taxon>Pseudonocardiales</taxon>
        <taxon>Pseudonocardiaceae</taxon>
        <taxon>Amycolatopsis</taxon>
    </lineage>
</organism>
<sequence length="1077" mass="117014">MCADLAQPRTDLTRPEVTPSLIGRDHPVAVLRAELDRVVDSHGGLVLVTGEAGIGKTALVTGTADDARRRGALVLSGSCWDSDSAPGYWPWMQVARGLRRAADPAEWAAVERSTDGALGVLLGETVHPDGVDAVGGFRLFDAVTTALVSLAQRRPVMVVLDDLHWADPASLKLLEFVAQHTWFERLLLIGTYRDAEVEAADHPLRPLVLPLLAKARTVTLTGLGPDEVGRLITRTVGTEPDPDLVAEVHRRTGGNPFFVEQTARLWHSGGPVTAVAPGVRDAVRRRLSLLPAAVARLLTAAAVLGGRFHRQVLAVTVTSPVAQVDRLLDQAVAARLVVADGGGWFSFAHDLVRETLYETLDEAERRGRHAAVIRATDTAPDLADRLFPGELARHAYLAGPDLEPGRAADLLTAAARDAGARMAFDEAVGHYRRALDLAGPTEPRRRVLAALGLAHELYHHLEAKDEAWTVLTHAVGVARAAGEPELLARVALTVHGTGNREDHSALKAELVTEAYRALLPDAPTPDGGRSLDQLARDLTVHLGLLARQGGDDEALGFSLWTLHDTIWGLGSAAERVDLTRELADIGRRTGDAEMEQFATSLRWVALLELGDPAYADQLRAFVALTERSAQTRMRFAALLDQSIIAAFRGEFAEAATLLARGEEEVPDDADDMHFAFVRHHLRWARLLQQGRFAELAELHRSPDQRHYPFPALIEGITAAQRGDADTALRHLAAAPPGDRPFPGPFQPLWLRFQAQVAAAAADADLRRRARTALEPYAGQWMVSLYGCDISGPVMLWLARLDAGEHRWDSAVDRFTEAYRSADRLGARPWSVEARLGLVEALLGRAADGDLARARTLLAAVERDAAALDLRHVTERVSRLSSDTDSPLTSTTAEAAPATEFRFSGGVWTLTWAGRTVHLPDAKGLRDLHTLLGHPGEDIPAVRLLDPAGGEVVVAARRMGGDAVLDDEAKARYRRRLAVLDDEIDRAVERGADDRAAELDRERAALLDELRTAAGLGGRPRRLGDEAERARKAVTARIRDVLRRLDERHPELAEHLRASVSTGASCRYAPDGGVSWRR</sequence>
<dbReference type="PANTHER" id="PTHR16305">
    <property type="entry name" value="TESTICULAR SOLUBLE ADENYLYL CYCLASE"/>
    <property type="match status" value="1"/>
</dbReference>
<dbReference type="GO" id="GO:0004016">
    <property type="term" value="F:adenylate cyclase activity"/>
    <property type="evidence" value="ECO:0007669"/>
    <property type="project" value="TreeGrafter"/>
</dbReference>
<dbReference type="AlphaFoldDB" id="A0A1I6AJU9"/>
<dbReference type="InterPro" id="IPR041664">
    <property type="entry name" value="AAA_16"/>
</dbReference>
<reference evidence="5" key="1">
    <citation type="submission" date="2016-10" db="EMBL/GenBank/DDBJ databases">
        <authorList>
            <person name="Varghese N."/>
            <person name="Submissions S."/>
        </authorList>
    </citation>
    <scope>NUCLEOTIDE SEQUENCE [LARGE SCALE GENOMIC DNA]</scope>
    <source>
        <strain evidence="5">CGMCC 4.5579</strain>
    </source>
</reference>
<dbReference type="PANTHER" id="PTHR16305:SF35">
    <property type="entry name" value="TRANSCRIPTIONAL ACTIVATOR DOMAIN"/>
    <property type="match status" value="1"/>
</dbReference>
<dbReference type="GO" id="GO:0005737">
    <property type="term" value="C:cytoplasm"/>
    <property type="evidence" value="ECO:0007669"/>
    <property type="project" value="TreeGrafter"/>
</dbReference>
<protein>
    <submittedName>
        <fullName evidence="4">AAA ATPase domain-containing protein</fullName>
    </submittedName>
</protein>
<dbReference type="STRING" id="587909.SAMN05421810_11311"/>
<dbReference type="GO" id="GO:0005524">
    <property type="term" value="F:ATP binding"/>
    <property type="evidence" value="ECO:0007669"/>
    <property type="project" value="UniProtKB-KW"/>
</dbReference>
<accession>A0A1I6AJU9</accession>